<evidence type="ECO:0000256" key="6">
    <source>
        <dbReference type="SAM" id="MobiDB-lite"/>
    </source>
</evidence>
<keyword evidence="3 7" id="KW-0812">Transmembrane</keyword>
<keyword evidence="5 7" id="KW-0472">Membrane</keyword>
<feature type="transmembrane region" description="Helical" evidence="7">
    <location>
        <begin position="387"/>
        <end position="416"/>
    </location>
</feature>
<dbReference type="InterPro" id="IPR020846">
    <property type="entry name" value="MFS_dom"/>
</dbReference>
<dbReference type="Proteomes" id="UP001307889">
    <property type="component" value="Chromosome 3"/>
</dbReference>
<dbReference type="InterPro" id="IPR051717">
    <property type="entry name" value="MFS_MFSD6"/>
</dbReference>
<dbReference type="PANTHER" id="PTHR16172:SF35">
    <property type="entry name" value="MAJOR FACILITATOR SUPERFAMILY (MFS) PROFILE DOMAIN-CONTAINING PROTEIN"/>
    <property type="match status" value="1"/>
</dbReference>
<dbReference type="InterPro" id="IPR036259">
    <property type="entry name" value="MFS_trans_sf"/>
</dbReference>
<comment type="subcellular location">
    <subcellularLocation>
        <location evidence="1">Membrane</location>
        <topology evidence="1">Multi-pass membrane protein</topology>
    </subcellularLocation>
</comment>
<feature type="region of interest" description="Disordered" evidence="6">
    <location>
        <begin position="733"/>
        <end position="771"/>
    </location>
</feature>
<sequence length="771" mass="85693">MIYISSFFERIATDFRQRELLPLKLLFFVHSSTIYVLYPYLTIHMRELGINIEEAAIMSAVTPVVAIIMPPIAGVIADKIGNFKIILSLFSALGGLASLLLLLVPVGRINISYPNSTILELNTAQSVVDLMVAEPYPCFKNHNTSIPTHITLQSCGIICERPLETFQPYENGPKTVDEEALTILKIRSYTVKIQDTNETDAYTYTLGPGDLPLYTTPKDDDVRNAKQMHNQGNFPTSVRQLTPTRYFFPTKGLNSLTCTGENENLTCSVTLDKEGVQDNPSDPRDLSVRLGNPPTKDDIFVHFPVLELRPEFGNLTSWKHWMTYGYASEGNVKLSVDLPLPNKDNGLEVDATLHLDNCRSRCLVTLPRNLICTNLDHVVEFDTSLTFWLYLCIRVFIGMISGTALAMFEGAVIAILREHKADYGLQRIYATIGGMMSSPLSGYLIDYASRNVQYTDFRPAFYLYAGMKVLSAALMLTINLEFKSPATNVLTDVMTVLKKIEIVALFITCFILGTAWGYIESFLFWLLQDLGASRSLMGITITVGGIAGLPLLVMSGPIIDRIGHANVLFIGFVFYAIRLLGYSLIYSPWMCLPFEAMESITSSLSFTAAVTYAAKLSTMTTDSSIQGLLGGLYFGVGKGSGSLIGGYLMQMVGTRMTYQIFAAVTLITGIFYFLFNYFYIERHGREIEKDGDAENQIKWNERPKKVVPPNNNSGDEVKMANYKADFTPVGQNMANNYHSNDVNHKGNDNKAFENSKNDHVAPTEANAAGVR</sequence>
<keyword evidence="4 7" id="KW-1133">Transmembrane helix</keyword>
<feature type="transmembrane region" description="Helical" evidence="7">
    <location>
        <begin position="55"/>
        <end position="73"/>
    </location>
</feature>
<feature type="transmembrane region" description="Helical" evidence="7">
    <location>
        <begin position="85"/>
        <end position="106"/>
    </location>
</feature>
<gene>
    <name evidence="9" type="ORF">NTJ_04381</name>
</gene>
<dbReference type="PANTHER" id="PTHR16172">
    <property type="entry name" value="MAJOR FACILITATOR SUPERFAMILY DOMAIN-CONTAINING PROTEIN 6-LIKE"/>
    <property type="match status" value="1"/>
</dbReference>
<organism evidence="9 10">
    <name type="scientific">Nesidiocoris tenuis</name>
    <dbReference type="NCBI Taxonomy" id="355587"/>
    <lineage>
        <taxon>Eukaryota</taxon>
        <taxon>Metazoa</taxon>
        <taxon>Ecdysozoa</taxon>
        <taxon>Arthropoda</taxon>
        <taxon>Hexapoda</taxon>
        <taxon>Insecta</taxon>
        <taxon>Pterygota</taxon>
        <taxon>Neoptera</taxon>
        <taxon>Paraneoptera</taxon>
        <taxon>Hemiptera</taxon>
        <taxon>Heteroptera</taxon>
        <taxon>Panheteroptera</taxon>
        <taxon>Cimicomorpha</taxon>
        <taxon>Miridae</taxon>
        <taxon>Dicyphina</taxon>
        <taxon>Nesidiocoris</taxon>
    </lineage>
</organism>
<dbReference type="PROSITE" id="PS50850">
    <property type="entry name" value="MFS"/>
    <property type="match status" value="1"/>
</dbReference>
<dbReference type="Pfam" id="PF12832">
    <property type="entry name" value="MFS_1_like"/>
    <property type="match status" value="1"/>
</dbReference>
<name>A0ABN7AH38_9HEMI</name>
<evidence type="ECO:0000313" key="9">
    <source>
        <dbReference type="EMBL" id="BES91573.1"/>
    </source>
</evidence>
<feature type="transmembrane region" description="Helical" evidence="7">
    <location>
        <begin position="531"/>
        <end position="553"/>
    </location>
</feature>
<feature type="transmembrane region" description="Helical" evidence="7">
    <location>
        <begin position="428"/>
        <end position="449"/>
    </location>
</feature>
<evidence type="ECO:0000256" key="7">
    <source>
        <dbReference type="SAM" id="Phobius"/>
    </source>
</evidence>
<accession>A0ABN7AH38</accession>
<evidence type="ECO:0000313" key="10">
    <source>
        <dbReference type="Proteomes" id="UP001307889"/>
    </source>
</evidence>
<feature type="transmembrane region" description="Helical" evidence="7">
    <location>
        <begin position="500"/>
        <end position="519"/>
    </location>
</feature>
<reference evidence="9 10" key="1">
    <citation type="submission" date="2023-09" db="EMBL/GenBank/DDBJ databases">
        <title>Nesidiocoris tenuis whole genome shotgun sequence.</title>
        <authorList>
            <person name="Shibata T."/>
            <person name="Shimoda M."/>
            <person name="Kobayashi T."/>
            <person name="Uehara T."/>
        </authorList>
    </citation>
    <scope>NUCLEOTIDE SEQUENCE [LARGE SCALE GENOMIC DNA]</scope>
    <source>
        <strain evidence="9 10">Japan</strain>
    </source>
</reference>
<evidence type="ECO:0000256" key="3">
    <source>
        <dbReference type="ARBA" id="ARBA00022692"/>
    </source>
</evidence>
<proteinExistence type="inferred from homology"/>
<feature type="compositionally biased region" description="Basic and acidic residues" evidence="6">
    <location>
        <begin position="741"/>
        <end position="761"/>
    </location>
</feature>
<feature type="transmembrane region" description="Helical" evidence="7">
    <location>
        <begin position="21"/>
        <end position="43"/>
    </location>
</feature>
<keyword evidence="10" id="KW-1185">Reference proteome</keyword>
<evidence type="ECO:0000259" key="8">
    <source>
        <dbReference type="PROSITE" id="PS50850"/>
    </source>
</evidence>
<comment type="similarity">
    <text evidence="2">Belongs to the major facilitator superfamily. MFSD6 family.</text>
</comment>
<feature type="domain" description="Major facilitator superfamily (MFS) profile" evidence="8">
    <location>
        <begin position="501"/>
        <end position="771"/>
    </location>
</feature>
<dbReference type="EMBL" id="AP028911">
    <property type="protein sequence ID" value="BES91573.1"/>
    <property type="molecule type" value="Genomic_DNA"/>
</dbReference>
<dbReference type="SUPFAM" id="SSF103473">
    <property type="entry name" value="MFS general substrate transporter"/>
    <property type="match status" value="2"/>
</dbReference>
<evidence type="ECO:0000256" key="4">
    <source>
        <dbReference type="ARBA" id="ARBA00022989"/>
    </source>
</evidence>
<feature type="transmembrane region" description="Helical" evidence="7">
    <location>
        <begin position="565"/>
        <end position="585"/>
    </location>
</feature>
<dbReference type="InterPro" id="IPR024989">
    <property type="entry name" value="MFS_assoc_dom"/>
</dbReference>
<dbReference type="CDD" id="cd17335">
    <property type="entry name" value="MFS_MFSD6"/>
    <property type="match status" value="1"/>
</dbReference>
<dbReference type="Gene3D" id="1.20.1250.20">
    <property type="entry name" value="MFS general substrate transporter like domains"/>
    <property type="match status" value="3"/>
</dbReference>
<evidence type="ECO:0000256" key="1">
    <source>
        <dbReference type="ARBA" id="ARBA00004141"/>
    </source>
</evidence>
<feature type="transmembrane region" description="Helical" evidence="7">
    <location>
        <begin position="660"/>
        <end position="680"/>
    </location>
</feature>
<evidence type="ECO:0000256" key="5">
    <source>
        <dbReference type="ARBA" id="ARBA00023136"/>
    </source>
</evidence>
<protein>
    <submittedName>
        <fullName evidence="9">Major Facilitator Superfamily</fullName>
    </submittedName>
</protein>
<evidence type="ECO:0000256" key="2">
    <source>
        <dbReference type="ARBA" id="ARBA00005241"/>
    </source>
</evidence>
<feature type="transmembrane region" description="Helical" evidence="7">
    <location>
        <begin position="461"/>
        <end position="480"/>
    </location>
</feature>